<dbReference type="InterPro" id="IPR022537">
    <property type="entry name" value="TRSP_dom"/>
</dbReference>
<dbReference type="SUPFAM" id="SSF53271">
    <property type="entry name" value="PRTase-like"/>
    <property type="match status" value="1"/>
</dbReference>
<dbReference type="Pfam" id="PF15609">
    <property type="entry name" value="PRTase_2"/>
    <property type="match status" value="1"/>
</dbReference>
<name>A0ABY3STK2_9GAMM</name>
<keyword evidence="4" id="KW-0328">Glycosyltransferase</keyword>
<evidence type="ECO:0000313" key="4">
    <source>
        <dbReference type="EMBL" id="UJS22813.1"/>
    </source>
</evidence>
<dbReference type="InterPro" id="IPR000836">
    <property type="entry name" value="PRTase_dom"/>
</dbReference>
<dbReference type="InterPro" id="IPR011214">
    <property type="entry name" value="UCP020967"/>
</dbReference>
<proteinExistence type="predicted"/>
<reference evidence="4" key="1">
    <citation type="journal article" date="2022" name="Microorganisms">
        <title>Two New Species of Filamentous Sulfur Bacteria of the Genus Thiothrix, Thiothrix winogradskyi sp. nov. and 'Candidatus Thiothrix sulfatifontis' sp. nov.</title>
        <authorList>
            <person name="Ravin N.V."/>
            <person name="Rossetti S."/>
            <person name="Beletsky A.V."/>
            <person name="Kadnikov V.V."/>
            <person name="Rudenko T.S."/>
            <person name="Smolyakov D.D."/>
            <person name="Moskvitina M.I."/>
            <person name="Gureeva M.V."/>
            <person name="Mardanov A.V."/>
            <person name="Grabovich M.Y."/>
        </authorList>
    </citation>
    <scope>NUCLEOTIDE SEQUENCE</scope>
    <source>
        <strain evidence="4">CT3</strain>
    </source>
</reference>
<evidence type="ECO:0000313" key="5">
    <source>
        <dbReference type="Proteomes" id="UP001054801"/>
    </source>
</evidence>
<protein>
    <submittedName>
        <fullName evidence="4">Phosphoribosyltransferase family protein</fullName>
    </submittedName>
</protein>
<feature type="domain" description="Orotate phosphoribosyltransferase-like" evidence="3">
    <location>
        <begin position="26"/>
        <end position="209"/>
    </location>
</feature>
<evidence type="ECO:0000259" key="2">
    <source>
        <dbReference type="Pfam" id="PF12500"/>
    </source>
</evidence>
<feature type="region of interest" description="Disordered" evidence="1">
    <location>
        <begin position="250"/>
        <end position="280"/>
    </location>
</feature>
<keyword evidence="5" id="KW-1185">Reference proteome</keyword>
<dbReference type="Proteomes" id="UP001054801">
    <property type="component" value="Chromosome"/>
</dbReference>
<keyword evidence="4" id="KW-0808">Transferase</keyword>
<feature type="domain" description="TRSP" evidence="2">
    <location>
        <begin position="300"/>
        <end position="384"/>
    </location>
</feature>
<dbReference type="PIRSF" id="PIRSF020967">
    <property type="entry name" value="UCP020967"/>
    <property type="match status" value="1"/>
</dbReference>
<dbReference type="Gene3D" id="3.40.50.2020">
    <property type="match status" value="1"/>
</dbReference>
<dbReference type="RefSeq" id="WP_236496544.1">
    <property type="nucleotide sequence ID" value="NZ_CP091244.1"/>
</dbReference>
<evidence type="ECO:0000256" key="1">
    <source>
        <dbReference type="SAM" id="MobiDB-lite"/>
    </source>
</evidence>
<dbReference type="InterPro" id="IPR029057">
    <property type="entry name" value="PRTase-like"/>
</dbReference>
<accession>A0ABY3STK2</accession>
<dbReference type="InterPro" id="IPR041688">
    <property type="entry name" value="PRTase_2"/>
</dbReference>
<dbReference type="GO" id="GO:0016757">
    <property type="term" value="F:glycosyltransferase activity"/>
    <property type="evidence" value="ECO:0007669"/>
    <property type="project" value="UniProtKB-KW"/>
</dbReference>
<evidence type="ECO:0000259" key="3">
    <source>
        <dbReference type="Pfam" id="PF15609"/>
    </source>
</evidence>
<organism evidence="4 5">
    <name type="scientific">Thiothrix winogradskyi</name>
    <dbReference type="NCBI Taxonomy" id="96472"/>
    <lineage>
        <taxon>Bacteria</taxon>
        <taxon>Pseudomonadati</taxon>
        <taxon>Pseudomonadota</taxon>
        <taxon>Gammaproteobacteria</taxon>
        <taxon>Thiotrichales</taxon>
        <taxon>Thiotrichaceae</taxon>
        <taxon>Thiothrix</taxon>
    </lineage>
</organism>
<dbReference type="Pfam" id="PF12500">
    <property type="entry name" value="TRSP"/>
    <property type="match status" value="1"/>
</dbReference>
<dbReference type="EMBL" id="CP091244">
    <property type="protein sequence ID" value="UJS22813.1"/>
    <property type="molecule type" value="Genomic_DNA"/>
</dbReference>
<feature type="compositionally biased region" description="Basic and acidic residues" evidence="1">
    <location>
        <begin position="250"/>
        <end position="259"/>
    </location>
</feature>
<sequence length="403" mass="44089">MQINVALEQGTLNLTIESGTHSPDELFGFAQRRNPKRAFLFVSKVLGRHIPVSPAVMRNATDTLAAQIPADLPGPVVVIGMAETAIALGAGVQQALSRSRDDTLYLCTTRHPLDLPILVEFREEHSHATQQVLHLPQHAADVELLRTARSLVLVDDEASTGKTFANLLEALQRAGLDQFEHIVAATLTDWSGGAAAERLGERAIAVSLLSGRWDWQANDAPPPEMPQVDVLGTGEWHANPANDWGRLGVREHPTPEKKPLPNPPLIREGSKKDIATTSCPSPDKGRLGGVSFFNNINVAPGERILVLGTGEFVWPPFLLAEYLEQQGATVHFSATTRSPIALGHSIQHRYCLHDNYGQGIPNFLYNVVPENYDRILLCSEPPAHLLDKELITALNPTCLEFYP</sequence>
<gene>
    <name evidence="4" type="ORF">L2Y54_12755</name>
</gene>
<dbReference type="CDD" id="cd06223">
    <property type="entry name" value="PRTases_typeI"/>
    <property type="match status" value="1"/>
</dbReference>